<dbReference type="InterPro" id="IPR011676">
    <property type="entry name" value="DUF1618"/>
</dbReference>
<dbReference type="PANTHER" id="PTHR33074">
    <property type="entry name" value="EXPRESSED PROTEIN-RELATED"/>
    <property type="match status" value="1"/>
</dbReference>
<evidence type="ECO:0000313" key="2">
    <source>
        <dbReference type="EMBL" id="KAF8762784.1"/>
    </source>
</evidence>
<dbReference type="EMBL" id="JACEFO010000612">
    <property type="protein sequence ID" value="KAF8762784.1"/>
    <property type="molecule type" value="Genomic_DNA"/>
</dbReference>
<feature type="domain" description="DUF1618" evidence="1">
    <location>
        <begin position="25"/>
        <end position="114"/>
    </location>
</feature>
<dbReference type="AlphaFoldDB" id="A0A835FMM9"/>
<accession>A0A835FMM9</accession>
<dbReference type="PANTHER" id="PTHR33074:SF18">
    <property type="entry name" value="OS06G0718700 PROTEIN"/>
    <property type="match status" value="1"/>
</dbReference>
<name>A0A835FMM9_9POAL</name>
<evidence type="ECO:0000259" key="1">
    <source>
        <dbReference type="Pfam" id="PF07762"/>
    </source>
</evidence>
<reference evidence="2" key="1">
    <citation type="submission" date="2020-07" db="EMBL/GenBank/DDBJ databases">
        <title>Genome sequence and genetic diversity analysis of an under-domesticated orphan crop, white fonio (Digitaria exilis).</title>
        <authorList>
            <person name="Bennetzen J.L."/>
            <person name="Chen S."/>
            <person name="Ma X."/>
            <person name="Wang X."/>
            <person name="Yssel A.E.J."/>
            <person name="Chaluvadi S.R."/>
            <person name="Johnson M."/>
            <person name="Gangashetty P."/>
            <person name="Hamidou F."/>
            <person name="Sanogo M.D."/>
            <person name="Zwaenepoel A."/>
            <person name="Wallace J."/>
            <person name="Van De Peer Y."/>
            <person name="Van Deynze A."/>
        </authorList>
    </citation>
    <scope>NUCLEOTIDE SEQUENCE</scope>
    <source>
        <tissue evidence="2">Leaves</tissue>
    </source>
</reference>
<gene>
    <name evidence="2" type="ORF">HU200_009092</name>
</gene>
<comment type="caution">
    <text evidence="2">The sequence shown here is derived from an EMBL/GenBank/DDBJ whole genome shotgun (WGS) entry which is preliminary data.</text>
</comment>
<sequence length="178" mass="20134">MITMPSCSCTPDPDSYLEWVRRKKYQPQPQCSFVPGQWKVTTWSMPIPVTSWDNWRLECTAELGEFRADSPMHHEFLHKLMSSHGDKEAKDATLSLGSLHMGYPALSIDDDVVYLLSKASSRSKMGAVLAFDVRRKELRGVANLDSKMRSFMRCYLACGISIPLKITGTRVQAIKLSM</sequence>
<dbReference type="Pfam" id="PF07762">
    <property type="entry name" value="DUF1618"/>
    <property type="match status" value="1"/>
</dbReference>
<dbReference type="OrthoDB" id="665770at2759"/>
<dbReference type="Proteomes" id="UP000636709">
    <property type="component" value="Unassembled WGS sequence"/>
</dbReference>
<evidence type="ECO:0000313" key="3">
    <source>
        <dbReference type="Proteomes" id="UP000636709"/>
    </source>
</evidence>
<proteinExistence type="predicted"/>
<keyword evidence="3" id="KW-1185">Reference proteome</keyword>
<protein>
    <recommendedName>
        <fullName evidence="1">DUF1618 domain-containing protein</fullName>
    </recommendedName>
</protein>
<organism evidence="2 3">
    <name type="scientific">Digitaria exilis</name>
    <dbReference type="NCBI Taxonomy" id="1010633"/>
    <lineage>
        <taxon>Eukaryota</taxon>
        <taxon>Viridiplantae</taxon>
        <taxon>Streptophyta</taxon>
        <taxon>Embryophyta</taxon>
        <taxon>Tracheophyta</taxon>
        <taxon>Spermatophyta</taxon>
        <taxon>Magnoliopsida</taxon>
        <taxon>Liliopsida</taxon>
        <taxon>Poales</taxon>
        <taxon>Poaceae</taxon>
        <taxon>PACMAD clade</taxon>
        <taxon>Panicoideae</taxon>
        <taxon>Panicodae</taxon>
        <taxon>Paniceae</taxon>
        <taxon>Anthephorinae</taxon>
        <taxon>Digitaria</taxon>
    </lineage>
</organism>